<dbReference type="GeneID" id="97611428"/>
<evidence type="ECO:0000313" key="3">
    <source>
        <dbReference type="Proteomes" id="UP000245934"/>
    </source>
</evidence>
<accession>A0A2V2N583</accession>
<comment type="caution">
    <text evidence="2">The sequence shown here is derived from an EMBL/GenBank/DDBJ whole genome shotgun (WGS) entry which is preliminary data.</text>
</comment>
<proteinExistence type="predicted"/>
<dbReference type="Pfam" id="PF02514">
    <property type="entry name" value="CobN-Mg_chel"/>
    <property type="match status" value="1"/>
</dbReference>
<reference evidence="2 3" key="1">
    <citation type="submission" date="2018-05" db="EMBL/GenBank/DDBJ databases">
        <title>Draft genome of Methanospirillum stamsii Pt1.</title>
        <authorList>
            <person name="Dueholm M.S."/>
            <person name="Nielsen P.H."/>
            <person name="Bakmann L.F."/>
            <person name="Otzen D.E."/>
        </authorList>
    </citation>
    <scope>NUCLEOTIDE SEQUENCE [LARGE SCALE GENOMIC DNA]</scope>
    <source>
        <strain evidence="2 3">Pt1</strain>
    </source>
</reference>
<gene>
    <name evidence="2" type="ORF">DLD82_15320</name>
</gene>
<dbReference type="InterPro" id="IPR003672">
    <property type="entry name" value="CobN/Mg_chltase"/>
</dbReference>
<evidence type="ECO:0000313" key="2">
    <source>
        <dbReference type="EMBL" id="PWR70671.1"/>
    </source>
</evidence>
<keyword evidence="3" id="KW-1185">Reference proteome</keyword>
<dbReference type="AlphaFoldDB" id="A0A2V2N583"/>
<sequence>MLKLLFFGCGTGDNQLLLQAAENLHEESCFIAVTSYLSYELNRKEETFTQALGNIPSADLIIINLHRSVSYFREFPRILEIIESKKIPVFLMSTIEEEMDEYRRLFSFSDPDYHQVYSYLHLGGLQNMRSLLLWTYVRIGGGDLSIPKPVKPSTHGIHHPGWYPGIQIAEYRMFIPKKSLKAGILFSQSLYLCKSLTVVDMLISSLENEDFDTIPVYCSFAPDSIRGSPGIVDIIRHYFMDENKATIDVLIVMMELSQVSINDLESKLTGMQQDNLFSELGVPVLQIYTTNQSYEEWEVNISGLSSLEISSHDVWQEYNEQIITVPVASHEQEENSRKIRGLEEYAEKIAKMAKAWAILRNTPVHERQFAKFLKT</sequence>
<dbReference type="PANTHER" id="PTHR44119">
    <property type="entry name" value="MAGNESIUM-CHELATASE SUBUNIT CHLH, CHLOROPLASTIC"/>
    <property type="match status" value="1"/>
</dbReference>
<organism evidence="2 3">
    <name type="scientific">Methanospirillum stamsii</name>
    <dbReference type="NCBI Taxonomy" id="1277351"/>
    <lineage>
        <taxon>Archaea</taxon>
        <taxon>Methanobacteriati</taxon>
        <taxon>Methanobacteriota</taxon>
        <taxon>Stenosarchaea group</taxon>
        <taxon>Methanomicrobia</taxon>
        <taxon>Methanomicrobiales</taxon>
        <taxon>Methanospirillaceae</taxon>
        <taxon>Methanospirillum</taxon>
    </lineage>
</organism>
<name>A0A2V2N583_9EURY</name>
<dbReference type="RefSeq" id="WP_109942011.1">
    <property type="nucleotide sequence ID" value="NZ_CP176366.1"/>
</dbReference>
<evidence type="ECO:0000259" key="1">
    <source>
        <dbReference type="Pfam" id="PF02514"/>
    </source>
</evidence>
<dbReference type="Proteomes" id="UP000245934">
    <property type="component" value="Unassembled WGS sequence"/>
</dbReference>
<dbReference type="PANTHER" id="PTHR44119:SF7">
    <property type="entry name" value="MAGNESIUM CHELATASE SUBUNIT"/>
    <property type="match status" value="1"/>
</dbReference>
<dbReference type="EMBL" id="QGMZ01000040">
    <property type="protein sequence ID" value="PWR70671.1"/>
    <property type="molecule type" value="Genomic_DNA"/>
</dbReference>
<protein>
    <recommendedName>
        <fullName evidence="1">CobN/magnesium chelatase domain-containing protein</fullName>
    </recommendedName>
</protein>
<feature type="domain" description="CobN/magnesium chelatase" evidence="1">
    <location>
        <begin position="117"/>
        <end position="370"/>
    </location>
</feature>